<feature type="transmembrane region" description="Helical" evidence="8">
    <location>
        <begin position="174"/>
        <end position="192"/>
    </location>
</feature>
<evidence type="ECO:0000256" key="2">
    <source>
        <dbReference type="ARBA" id="ARBA00007783"/>
    </source>
</evidence>
<keyword evidence="3" id="KW-0813">Transport</keyword>
<comment type="subcellular location">
    <subcellularLocation>
        <location evidence="1">Cell membrane</location>
        <topology evidence="1">Multi-pass membrane protein</topology>
    </subcellularLocation>
</comment>
<feature type="transmembrane region" description="Helical" evidence="8">
    <location>
        <begin position="251"/>
        <end position="270"/>
    </location>
</feature>
<feature type="domain" description="ABC transmembrane type-2" evidence="9">
    <location>
        <begin position="134"/>
        <end position="361"/>
    </location>
</feature>
<feature type="transmembrane region" description="Helical" evidence="8">
    <location>
        <begin position="276"/>
        <end position="294"/>
    </location>
</feature>
<keyword evidence="11" id="KW-1185">Reference proteome</keyword>
<protein>
    <submittedName>
        <fullName evidence="10">ABC-2 type transport system permease protein</fullName>
    </submittedName>
</protein>
<dbReference type="PROSITE" id="PS51012">
    <property type="entry name" value="ABC_TM2"/>
    <property type="match status" value="1"/>
</dbReference>
<evidence type="ECO:0000259" key="9">
    <source>
        <dbReference type="PROSITE" id="PS51012"/>
    </source>
</evidence>
<feature type="transmembrane region" description="Helical" evidence="8">
    <location>
        <begin position="20"/>
        <end position="43"/>
    </location>
</feature>
<feature type="transmembrane region" description="Helical" evidence="8">
    <location>
        <begin position="340"/>
        <end position="359"/>
    </location>
</feature>
<dbReference type="PANTHER" id="PTHR30294:SF47">
    <property type="entry name" value="INNER MEMBRANE TRANSPORT PERMEASE YHHJ"/>
    <property type="match status" value="1"/>
</dbReference>
<dbReference type="OrthoDB" id="9808686at2"/>
<keyword evidence="7 8" id="KW-0472">Membrane</keyword>
<name>A0A521DEA4_9BACT</name>
<evidence type="ECO:0000256" key="5">
    <source>
        <dbReference type="ARBA" id="ARBA00022692"/>
    </source>
</evidence>
<reference evidence="10 11" key="1">
    <citation type="submission" date="2017-05" db="EMBL/GenBank/DDBJ databases">
        <authorList>
            <person name="Varghese N."/>
            <person name="Submissions S."/>
        </authorList>
    </citation>
    <scope>NUCLEOTIDE SEQUENCE [LARGE SCALE GENOMIC DNA]</scope>
    <source>
        <strain evidence="10 11">DSM 16304</strain>
    </source>
</reference>
<dbReference type="Proteomes" id="UP000317315">
    <property type="component" value="Unassembled WGS sequence"/>
</dbReference>
<dbReference type="RefSeq" id="WP_142935966.1">
    <property type="nucleotide sequence ID" value="NZ_FXTM01000020.1"/>
</dbReference>
<dbReference type="GO" id="GO:0005886">
    <property type="term" value="C:plasma membrane"/>
    <property type="evidence" value="ECO:0007669"/>
    <property type="project" value="UniProtKB-SubCell"/>
</dbReference>
<keyword evidence="6 8" id="KW-1133">Transmembrane helix</keyword>
<feature type="transmembrane region" description="Helical" evidence="8">
    <location>
        <begin position="218"/>
        <end position="239"/>
    </location>
</feature>
<evidence type="ECO:0000256" key="7">
    <source>
        <dbReference type="ARBA" id="ARBA00023136"/>
    </source>
</evidence>
<evidence type="ECO:0000256" key="1">
    <source>
        <dbReference type="ARBA" id="ARBA00004651"/>
    </source>
</evidence>
<dbReference type="AlphaFoldDB" id="A0A521DEA4"/>
<dbReference type="Gene3D" id="3.40.1710.10">
    <property type="entry name" value="abc type-2 transporter like domain"/>
    <property type="match status" value="1"/>
</dbReference>
<evidence type="ECO:0000313" key="11">
    <source>
        <dbReference type="Proteomes" id="UP000317315"/>
    </source>
</evidence>
<accession>A0A521DEA4</accession>
<dbReference type="InterPro" id="IPR047817">
    <property type="entry name" value="ABC2_TM_bact-type"/>
</dbReference>
<evidence type="ECO:0000256" key="4">
    <source>
        <dbReference type="ARBA" id="ARBA00022475"/>
    </source>
</evidence>
<dbReference type="GO" id="GO:0140359">
    <property type="term" value="F:ABC-type transporter activity"/>
    <property type="evidence" value="ECO:0007669"/>
    <property type="project" value="InterPro"/>
</dbReference>
<evidence type="ECO:0000256" key="8">
    <source>
        <dbReference type="SAM" id="Phobius"/>
    </source>
</evidence>
<evidence type="ECO:0000256" key="6">
    <source>
        <dbReference type="ARBA" id="ARBA00022989"/>
    </source>
</evidence>
<proteinExistence type="inferred from homology"/>
<dbReference type="Pfam" id="PF12698">
    <property type="entry name" value="ABC2_membrane_3"/>
    <property type="match status" value="1"/>
</dbReference>
<comment type="similarity">
    <text evidence="2">Belongs to the ABC-2 integral membrane protein family.</text>
</comment>
<dbReference type="EMBL" id="FXTM01000020">
    <property type="protein sequence ID" value="SMO70144.1"/>
    <property type="molecule type" value="Genomic_DNA"/>
</dbReference>
<keyword evidence="5 8" id="KW-0812">Transmembrane</keyword>
<keyword evidence="4" id="KW-1003">Cell membrane</keyword>
<dbReference type="InterPro" id="IPR051449">
    <property type="entry name" value="ABC-2_transporter_component"/>
</dbReference>
<dbReference type="PANTHER" id="PTHR30294">
    <property type="entry name" value="MEMBRANE COMPONENT OF ABC TRANSPORTER YHHJ-RELATED"/>
    <property type="match status" value="1"/>
</dbReference>
<evidence type="ECO:0000256" key="3">
    <source>
        <dbReference type="ARBA" id="ARBA00022448"/>
    </source>
</evidence>
<evidence type="ECO:0000313" key="10">
    <source>
        <dbReference type="EMBL" id="SMO70144.1"/>
    </source>
</evidence>
<gene>
    <name evidence="10" type="ORF">SAMN06269117_12020</name>
</gene>
<sequence>MNFLVFLYKEIAQFFRNKGLLFFALYAFTLDIYLAATGINLSLRNAKFYVQDYDLSYYSRELVSKFPSTVFKLQGYLFSDKDLERVLLSDKALGVIRIPQNFEKRIKRGDKTEVGIVVNGSEVAASYLFSAYATQIISKFLFGIFPIQLPFEVKTRVFFNQDSSSRLFMAYSELLTVITLFLILLPASAVVLEKERGNIEMLTVSPVSNYVFMVSKTVSMGILILTFTFLALFFTIGLWVKVPFKGSILDFMLLTAIYVFTSSGLSMFIASLSSNMLQVSQLTILVLIPILYLSGDWTPIEAMPKVLQYLSVLSPLKYYIDGALSIAIKGMTLAELYRDALLLTAQGLVLFILGNFFMLRKL</sequence>
<organism evidence="10 11">
    <name type="scientific">Balnearium lithotrophicum</name>
    <dbReference type="NCBI Taxonomy" id="223788"/>
    <lineage>
        <taxon>Bacteria</taxon>
        <taxon>Pseudomonadati</taxon>
        <taxon>Aquificota</taxon>
        <taxon>Aquificia</taxon>
        <taxon>Desulfurobacteriales</taxon>
        <taxon>Desulfurobacteriaceae</taxon>
        <taxon>Balnearium</taxon>
    </lineage>
</organism>
<dbReference type="InterPro" id="IPR013525">
    <property type="entry name" value="ABC2_TM"/>
</dbReference>